<dbReference type="PANTHER" id="PTHR30055:SF234">
    <property type="entry name" value="HTH-TYPE TRANSCRIPTIONAL REGULATOR BETI"/>
    <property type="match status" value="1"/>
</dbReference>
<evidence type="ECO:0000256" key="4">
    <source>
        <dbReference type="PROSITE-ProRule" id="PRU00335"/>
    </source>
</evidence>
<dbReference type="Gene3D" id="1.10.357.10">
    <property type="entry name" value="Tetracycline Repressor, domain 2"/>
    <property type="match status" value="1"/>
</dbReference>
<evidence type="ECO:0000313" key="7">
    <source>
        <dbReference type="Proteomes" id="UP000199045"/>
    </source>
</evidence>
<feature type="domain" description="HTH tetR-type" evidence="5">
    <location>
        <begin position="1"/>
        <end position="61"/>
    </location>
</feature>
<dbReference type="STRING" id="104663.SAMN04488121_1011097"/>
<proteinExistence type="predicted"/>
<keyword evidence="1" id="KW-0805">Transcription regulation</keyword>
<gene>
    <name evidence="6" type="ORF">SAMN04488121_1011097</name>
</gene>
<dbReference type="Pfam" id="PF00440">
    <property type="entry name" value="TetR_N"/>
    <property type="match status" value="1"/>
</dbReference>
<dbReference type="GO" id="GO:0000976">
    <property type="term" value="F:transcription cis-regulatory region binding"/>
    <property type="evidence" value="ECO:0007669"/>
    <property type="project" value="TreeGrafter"/>
</dbReference>
<sequence>MPVRARILETASRMFRTYGIKSVTMFDISRECGVSKKTVYEHFKDKEELVQDGVRFLLNRHEQHLEDFRQQSANAIEELLKEEEYIEQVGNTINPVMLFEMQKYLPDIWKHVEVFKQERLLLAITANLKRGMREGLYRKDLKLNIMARTRLLQLDMAFEPSPFPATQFNMQEVMKEIASHFILGVTTMKGRKLAAEYLQIKED</sequence>
<evidence type="ECO:0000256" key="2">
    <source>
        <dbReference type="ARBA" id="ARBA00023125"/>
    </source>
</evidence>
<dbReference type="InterPro" id="IPR001647">
    <property type="entry name" value="HTH_TetR"/>
</dbReference>
<evidence type="ECO:0000256" key="1">
    <source>
        <dbReference type="ARBA" id="ARBA00023015"/>
    </source>
</evidence>
<reference evidence="6 7" key="1">
    <citation type="submission" date="2016-10" db="EMBL/GenBank/DDBJ databases">
        <authorList>
            <person name="de Groot N.N."/>
        </authorList>
    </citation>
    <scope>NUCLEOTIDE SEQUENCE [LARGE SCALE GENOMIC DNA]</scope>
    <source>
        <strain evidence="6 7">DSM 527</strain>
    </source>
</reference>
<dbReference type="AlphaFoldDB" id="A0A1G7J4T0"/>
<dbReference type="GO" id="GO:0003700">
    <property type="term" value="F:DNA-binding transcription factor activity"/>
    <property type="evidence" value="ECO:0007669"/>
    <property type="project" value="TreeGrafter"/>
</dbReference>
<dbReference type="Proteomes" id="UP000199045">
    <property type="component" value="Unassembled WGS sequence"/>
</dbReference>
<keyword evidence="2 4" id="KW-0238">DNA-binding</keyword>
<dbReference type="InterPro" id="IPR009057">
    <property type="entry name" value="Homeodomain-like_sf"/>
</dbReference>
<organism evidence="6 7">
    <name type="scientific">Chitinophaga filiformis</name>
    <name type="common">Myxococcus filiformis</name>
    <name type="synonym">Flexibacter filiformis</name>
    <dbReference type="NCBI Taxonomy" id="104663"/>
    <lineage>
        <taxon>Bacteria</taxon>
        <taxon>Pseudomonadati</taxon>
        <taxon>Bacteroidota</taxon>
        <taxon>Chitinophagia</taxon>
        <taxon>Chitinophagales</taxon>
        <taxon>Chitinophagaceae</taxon>
        <taxon>Chitinophaga</taxon>
    </lineage>
</organism>
<dbReference type="PRINTS" id="PR00455">
    <property type="entry name" value="HTHTETR"/>
</dbReference>
<dbReference type="InterPro" id="IPR050109">
    <property type="entry name" value="HTH-type_TetR-like_transc_reg"/>
</dbReference>
<accession>A0A1G7J4T0</accession>
<evidence type="ECO:0000256" key="3">
    <source>
        <dbReference type="ARBA" id="ARBA00023163"/>
    </source>
</evidence>
<dbReference type="EMBL" id="FNBN01000001">
    <property type="protein sequence ID" value="SDF19784.1"/>
    <property type="molecule type" value="Genomic_DNA"/>
</dbReference>
<evidence type="ECO:0000313" key="6">
    <source>
        <dbReference type="EMBL" id="SDF19784.1"/>
    </source>
</evidence>
<protein>
    <submittedName>
        <fullName evidence="6">DNA-binding transcriptional regulator, AcrR family</fullName>
    </submittedName>
</protein>
<dbReference type="SUPFAM" id="SSF46689">
    <property type="entry name" value="Homeodomain-like"/>
    <property type="match status" value="1"/>
</dbReference>
<dbReference type="RefSeq" id="WP_089829274.1">
    <property type="nucleotide sequence ID" value="NZ_FNBN01000001.1"/>
</dbReference>
<evidence type="ECO:0000259" key="5">
    <source>
        <dbReference type="PROSITE" id="PS50977"/>
    </source>
</evidence>
<dbReference type="PANTHER" id="PTHR30055">
    <property type="entry name" value="HTH-TYPE TRANSCRIPTIONAL REGULATOR RUTR"/>
    <property type="match status" value="1"/>
</dbReference>
<name>A0A1G7J4T0_CHIFI</name>
<feature type="DNA-binding region" description="H-T-H motif" evidence="4">
    <location>
        <begin position="24"/>
        <end position="43"/>
    </location>
</feature>
<dbReference type="PROSITE" id="PS50977">
    <property type="entry name" value="HTH_TETR_2"/>
    <property type="match status" value="1"/>
</dbReference>
<dbReference type="OrthoDB" id="881297at2"/>
<keyword evidence="3" id="KW-0804">Transcription</keyword>